<keyword evidence="2" id="KW-1185">Reference proteome</keyword>
<protein>
    <recommendedName>
        <fullName evidence="3">Type II toxin-antitoxin system HigB family toxin</fullName>
    </recommendedName>
</protein>
<accession>A0A2M9ZTM8</accession>
<dbReference type="GO" id="GO:0004519">
    <property type="term" value="F:endonuclease activity"/>
    <property type="evidence" value="ECO:0007669"/>
    <property type="project" value="InterPro"/>
</dbReference>
<sequence>MHIISWKKISDFVIKHPNSGPSLKGWFKIVQNTDFKDFNELRKVFKSADQVGKFTVFNISGNNFRLISAIHYNRKKVFIRHVLTHSEYDKGKWKEE</sequence>
<organism evidence="1 2">
    <name type="scientific">Leptospira neocaledonica</name>
    <dbReference type="NCBI Taxonomy" id="2023192"/>
    <lineage>
        <taxon>Bacteria</taxon>
        <taxon>Pseudomonadati</taxon>
        <taxon>Spirochaetota</taxon>
        <taxon>Spirochaetia</taxon>
        <taxon>Leptospirales</taxon>
        <taxon>Leptospiraceae</taxon>
        <taxon>Leptospira</taxon>
    </lineage>
</organism>
<reference evidence="1 2" key="1">
    <citation type="submission" date="2017-07" db="EMBL/GenBank/DDBJ databases">
        <title>Leptospira spp. isolated from tropical soils.</title>
        <authorList>
            <person name="Thibeaux R."/>
            <person name="Iraola G."/>
            <person name="Ferres I."/>
            <person name="Bierque E."/>
            <person name="Girault D."/>
            <person name="Soupe-Gilbert M.-E."/>
            <person name="Picardeau M."/>
            <person name="Goarant C."/>
        </authorList>
    </citation>
    <scope>NUCLEOTIDE SEQUENCE [LARGE SCALE GENOMIC DNA]</scope>
    <source>
        <strain evidence="1 2">ES4-C-A1</strain>
    </source>
</reference>
<dbReference type="GO" id="GO:0110001">
    <property type="term" value="C:toxin-antitoxin complex"/>
    <property type="evidence" value="ECO:0007669"/>
    <property type="project" value="InterPro"/>
</dbReference>
<evidence type="ECO:0000313" key="1">
    <source>
        <dbReference type="EMBL" id="PJZ75319.1"/>
    </source>
</evidence>
<dbReference type="OrthoDB" id="9799912at2"/>
<evidence type="ECO:0000313" key="2">
    <source>
        <dbReference type="Proteomes" id="UP000231843"/>
    </source>
</evidence>
<evidence type="ECO:0008006" key="3">
    <source>
        <dbReference type="Google" id="ProtNLM"/>
    </source>
</evidence>
<dbReference type="InterPro" id="IPR018669">
    <property type="entry name" value="Toxin_HigB"/>
</dbReference>
<dbReference type="EMBL" id="NPEA01000016">
    <property type="protein sequence ID" value="PJZ75319.1"/>
    <property type="molecule type" value="Genomic_DNA"/>
</dbReference>
<comment type="caution">
    <text evidence="1">The sequence shown here is derived from an EMBL/GenBank/DDBJ whole genome shotgun (WGS) entry which is preliminary data.</text>
</comment>
<gene>
    <name evidence="1" type="ORF">CH365_19560</name>
</gene>
<proteinExistence type="predicted"/>
<dbReference type="RefSeq" id="WP_100770229.1">
    <property type="nucleotide sequence ID" value="NZ_NPEA01000016.1"/>
</dbReference>
<dbReference type="GO" id="GO:0003723">
    <property type="term" value="F:RNA binding"/>
    <property type="evidence" value="ECO:0007669"/>
    <property type="project" value="InterPro"/>
</dbReference>
<name>A0A2M9ZTM8_9LEPT</name>
<dbReference type="Proteomes" id="UP000231843">
    <property type="component" value="Unassembled WGS sequence"/>
</dbReference>
<dbReference type="AlphaFoldDB" id="A0A2M9ZTM8"/>
<dbReference type="Pfam" id="PF09907">
    <property type="entry name" value="HigB_toxin"/>
    <property type="match status" value="1"/>
</dbReference>